<evidence type="ECO:0000256" key="6">
    <source>
        <dbReference type="ARBA" id="ARBA00022967"/>
    </source>
</evidence>
<dbReference type="EMBL" id="CAJEWN010002417">
    <property type="protein sequence ID" value="CAD2203565.1"/>
    <property type="molecule type" value="Genomic_DNA"/>
</dbReference>
<evidence type="ECO:0000256" key="9">
    <source>
        <dbReference type="RuleBase" id="RU000369"/>
    </source>
</evidence>
<dbReference type="PANTHER" id="PTHR10422">
    <property type="entry name" value="CYTOCHROME C OXIDASE SUBUNIT 1"/>
    <property type="match status" value="1"/>
</dbReference>
<dbReference type="GO" id="GO:0004129">
    <property type="term" value="F:cytochrome-c oxidase activity"/>
    <property type="evidence" value="ECO:0007669"/>
    <property type="project" value="UniProtKB-EC"/>
</dbReference>
<proteinExistence type="inferred from homology"/>
<accession>A0A6V7XF87</accession>
<evidence type="ECO:0000313" key="17">
    <source>
        <dbReference type="Proteomes" id="UP000580250"/>
    </source>
</evidence>
<evidence type="ECO:0000256" key="10">
    <source>
        <dbReference type="SAM" id="Phobius"/>
    </source>
</evidence>
<evidence type="ECO:0000256" key="8">
    <source>
        <dbReference type="ARBA" id="ARBA00049512"/>
    </source>
</evidence>
<evidence type="ECO:0000256" key="1">
    <source>
        <dbReference type="ARBA" id="ARBA00001971"/>
    </source>
</evidence>
<dbReference type="PROSITE" id="PS50855">
    <property type="entry name" value="COX1"/>
    <property type="match status" value="1"/>
</dbReference>
<gene>
    <name evidence="12" type="ORF">MENT_LOCUS50840</name>
    <name evidence="13" type="ORF">MENT_LOCUS50845</name>
    <name evidence="14" type="ORF">MENT_LOCUS57260</name>
    <name evidence="15" type="ORF">MENT_LOCUS57647</name>
    <name evidence="16" type="ORF">MENT_LOCUS57784</name>
</gene>
<dbReference type="UniPathway" id="UPA00705"/>
<dbReference type="InterPro" id="IPR036927">
    <property type="entry name" value="Cyt_c_oxase-like_su1_sf"/>
</dbReference>
<dbReference type="AlphaFoldDB" id="A0A6V7XF87"/>
<feature type="domain" description="Cytochrome oxidase subunit I profile" evidence="11">
    <location>
        <begin position="1"/>
        <end position="57"/>
    </location>
</feature>
<keyword evidence="9" id="KW-0479">Metal-binding</keyword>
<evidence type="ECO:0000256" key="3">
    <source>
        <dbReference type="ARBA" id="ARBA00009578"/>
    </source>
</evidence>
<comment type="caution">
    <text evidence="12">The sequence shown here is derived from an EMBL/GenBank/DDBJ whole genome shotgun (WGS) entry which is preliminary data.</text>
</comment>
<comment type="function">
    <text evidence="9">Component of the cytochrome c oxidase, the last enzyme in the mitochondrial electron transport chain which drives oxidative phosphorylation. The respiratory chain contains 3 multisubunit complexes succinate dehydrogenase (complex II, CII), ubiquinol-cytochrome c oxidoreductase (cytochrome b-c1 complex, complex III, CIII) and cytochrome c oxidase (complex IV, CIV), that cooperate to transfer electrons derived from NADH and succinate to molecular oxygen, creating an electrochemical gradient over the inner membrane that drives transmembrane transport and the ATP synthase. Cytochrome c oxidase is the component of the respiratory chain that catalyzes the reduction of oxygen to water. Electrons originating from reduced cytochrome c in the intermembrane space (IMS) are transferred via the dinuclear copper A center (CU(A)) of subunit 2 and heme A of subunit 1 to the active site in subunit 1, a binuclear center (BNC) formed by heme A3 and copper B (CU(B)). The BNC reduces molecular oxygen to 2 water molecules using 4 electrons from cytochrome c in the IMS and 4 protons from the mitochondrial matrix.</text>
</comment>
<reference evidence="12 17" key="1">
    <citation type="submission" date="2020-08" db="EMBL/GenBank/DDBJ databases">
        <authorList>
            <person name="Koutsovoulos G."/>
            <person name="Danchin GJ E."/>
        </authorList>
    </citation>
    <scope>NUCLEOTIDE SEQUENCE [LARGE SCALE GENOMIC DNA]</scope>
</reference>
<comment type="catalytic activity">
    <reaction evidence="8">
        <text>4 Fe(II)-[cytochrome c] + O2 + 8 H(+)(in) = 4 Fe(III)-[cytochrome c] + 2 H2O + 4 H(+)(out)</text>
        <dbReference type="Rhea" id="RHEA:11436"/>
        <dbReference type="Rhea" id="RHEA-COMP:10350"/>
        <dbReference type="Rhea" id="RHEA-COMP:14399"/>
        <dbReference type="ChEBI" id="CHEBI:15377"/>
        <dbReference type="ChEBI" id="CHEBI:15378"/>
        <dbReference type="ChEBI" id="CHEBI:15379"/>
        <dbReference type="ChEBI" id="CHEBI:29033"/>
        <dbReference type="ChEBI" id="CHEBI:29034"/>
        <dbReference type="EC" id="7.1.1.9"/>
    </reaction>
    <physiologicalReaction direction="left-to-right" evidence="8">
        <dbReference type="Rhea" id="RHEA:11437"/>
    </physiologicalReaction>
</comment>
<keyword evidence="7 9" id="KW-0249">Electron transport</keyword>
<evidence type="ECO:0000256" key="2">
    <source>
        <dbReference type="ARBA" id="ARBA00004673"/>
    </source>
</evidence>
<keyword evidence="6" id="KW-1278">Translocase</keyword>
<keyword evidence="9 10" id="KW-0472">Membrane</keyword>
<dbReference type="GO" id="GO:0046872">
    <property type="term" value="F:metal ion binding"/>
    <property type="evidence" value="ECO:0007669"/>
    <property type="project" value="UniProtKB-KW"/>
</dbReference>
<comment type="subcellular location">
    <subcellularLocation>
        <location evidence="9">Mitochondrion inner membrane</location>
        <topology evidence="9">Multi-pass membrane protein</topology>
    </subcellularLocation>
</comment>
<keyword evidence="9" id="KW-0186">Copper</keyword>
<evidence type="ECO:0000259" key="11">
    <source>
        <dbReference type="PROSITE" id="PS50855"/>
    </source>
</evidence>
<keyword evidence="9" id="KW-0999">Mitochondrion inner membrane</keyword>
<dbReference type="EMBL" id="CAJEWN010001451">
    <property type="protein sequence ID" value="CAD2197582.1"/>
    <property type="molecule type" value="Genomic_DNA"/>
</dbReference>
<keyword evidence="9" id="KW-0349">Heme</keyword>
<sequence>MVIGDGQLYNVILTSHALVMIFFIVIPGLIGGFGNFFFPILINCIDLFLPRVNNISY</sequence>
<dbReference type="EMBL" id="CAJEWN010002514">
    <property type="protein sequence ID" value="CAD2204065.1"/>
    <property type="molecule type" value="Genomic_DNA"/>
</dbReference>
<protein>
    <recommendedName>
        <fullName evidence="4 9">Cytochrome c oxidase subunit 1</fullName>
        <ecNumber evidence="9">7.1.1.9</ecNumber>
    </recommendedName>
</protein>
<dbReference type="Proteomes" id="UP000580250">
    <property type="component" value="Unassembled WGS sequence"/>
</dbReference>
<name>A0A6V7XF87_MELEN</name>
<evidence type="ECO:0000313" key="14">
    <source>
        <dbReference type="EMBL" id="CAD2203565.1"/>
    </source>
</evidence>
<comment type="cofactor">
    <cofactor evidence="1">
        <name>heme</name>
        <dbReference type="ChEBI" id="CHEBI:30413"/>
    </cofactor>
</comment>
<evidence type="ECO:0000313" key="12">
    <source>
        <dbReference type="EMBL" id="CAD2197577.1"/>
    </source>
</evidence>
<dbReference type="GO" id="GO:0005743">
    <property type="term" value="C:mitochondrial inner membrane"/>
    <property type="evidence" value="ECO:0007669"/>
    <property type="project" value="UniProtKB-SubCell"/>
</dbReference>
<evidence type="ECO:0000256" key="5">
    <source>
        <dbReference type="ARBA" id="ARBA00022660"/>
    </source>
</evidence>
<keyword evidence="9" id="KW-0496">Mitochondrion</keyword>
<keyword evidence="5 9" id="KW-0679">Respiratory chain</keyword>
<evidence type="ECO:0000313" key="15">
    <source>
        <dbReference type="EMBL" id="CAD2203937.1"/>
    </source>
</evidence>
<keyword evidence="9" id="KW-0408">Iron</keyword>
<comment type="similarity">
    <text evidence="3 9">Belongs to the heme-copper respiratory oxidase family.</text>
</comment>
<keyword evidence="9" id="KW-0813">Transport</keyword>
<dbReference type="EMBL" id="CAJEWN010002488">
    <property type="protein sequence ID" value="CAD2203937.1"/>
    <property type="molecule type" value="Genomic_DNA"/>
</dbReference>
<dbReference type="OrthoDB" id="5874796at2759"/>
<evidence type="ECO:0000256" key="7">
    <source>
        <dbReference type="ARBA" id="ARBA00022982"/>
    </source>
</evidence>
<dbReference type="SUPFAM" id="SSF81442">
    <property type="entry name" value="Cytochrome c oxidase subunit I-like"/>
    <property type="match status" value="1"/>
</dbReference>
<dbReference type="EMBL" id="CAJEWN010001451">
    <property type="protein sequence ID" value="CAD2197577.1"/>
    <property type="molecule type" value="Genomic_DNA"/>
</dbReference>
<dbReference type="InterPro" id="IPR023616">
    <property type="entry name" value="Cyt_c_oxase-like_su1_dom"/>
</dbReference>
<keyword evidence="9 10" id="KW-0812">Transmembrane</keyword>
<dbReference type="PANTHER" id="PTHR10422:SF18">
    <property type="entry name" value="CYTOCHROME C OXIDASE SUBUNIT 1"/>
    <property type="match status" value="1"/>
</dbReference>
<evidence type="ECO:0000313" key="13">
    <source>
        <dbReference type="EMBL" id="CAD2197582.1"/>
    </source>
</evidence>
<evidence type="ECO:0000256" key="4">
    <source>
        <dbReference type="ARBA" id="ARBA00015947"/>
    </source>
</evidence>
<comment type="pathway">
    <text evidence="2 9">Energy metabolism; oxidative phosphorylation.</text>
</comment>
<keyword evidence="10" id="KW-1133">Transmembrane helix</keyword>
<dbReference type="InterPro" id="IPR000883">
    <property type="entry name" value="Cyt_C_Oxase_1"/>
</dbReference>
<dbReference type="GO" id="GO:0015990">
    <property type="term" value="P:electron transport coupled proton transport"/>
    <property type="evidence" value="ECO:0007669"/>
    <property type="project" value="TreeGrafter"/>
</dbReference>
<organism evidence="12 17">
    <name type="scientific">Meloidogyne enterolobii</name>
    <name type="common">Root-knot nematode worm</name>
    <name type="synonym">Meloidogyne mayaguensis</name>
    <dbReference type="NCBI Taxonomy" id="390850"/>
    <lineage>
        <taxon>Eukaryota</taxon>
        <taxon>Metazoa</taxon>
        <taxon>Ecdysozoa</taxon>
        <taxon>Nematoda</taxon>
        <taxon>Chromadorea</taxon>
        <taxon>Rhabditida</taxon>
        <taxon>Tylenchina</taxon>
        <taxon>Tylenchomorpha</taxon>
        <taxon>Tylenchoidea</taxon>
        <taxon>Meloidogynidae</taxon>
        <taxon>Meloidogyninae</taxon>
        <taxon>Meloidogyne</taxon>
    </lineage>
</organism>
<dbReference type="EC" id="7.1.1.9" evidence="9"/>
<evidence type="ECO:0000313" key="16">
    <source>
        <dbReference type="EMBL" id="CAD2204065.1"/>
    </source>
</evidence>
<dbReference type="GO" id="GO:0020037">
    <property type="term" value="F:heme binding"/>
    <property type="evidence" value="ECO:0007669"/>
    <property type="project" value="InterPro"/>
</dbReference>
<dbReference type="PRINTS" id="PR01165">
    <property type="entry name" value="CYCOXIDASEI"/>
</dbReference>
<dbReference type="Gene3D" id="1.20.210.10">
    <property type="entry name" value="Cytochrome c oxidase-like, subunit I domain"/>
    <property type="match status" value="1"/>
</dbReference>
<dbReference type="GO" id="GO:0006123">
    <property type="term" value="P:mitochondrial electron transport, cytochrome c to oxygen"/>
    <property type="evidence" value="ECO:0007669"/>
    <property type="project" value="TreeGrafter"/>
</dbReference>
<dbReference type="Pfam" id="PF00115">
    <property type="entry name" value="COX1"/>
    <property type="match status" value="1"/>
</dbReference>
<feature type="transmembrane region" description="Helical" evidence="10">
    <location>
        <begin position="17"/>
        <end position="42"/>
    </location>
</feature>